<proteinExistence type="predicted"/>
<comment type="caution">
    <text evidence="1">The sequence shown here is derived from an EMBL/GenBank/DDBJ whole genome shotgun (WGS) entry which is preliminary data.</text>
</comment>
<accession>A0ACC2PTL3</accession>
<protein>
    <submittedName>
        <fullName evidence="1">Uncharacterized protein</fullName>
    </submittedName>
</protein>
<organism evidence="1 2">
    <name type="scientific">Eretmocerus hayati</name>
    <dbReference type="NCBI Taxonomy" id="131215"/>
    <lineage>
        <taxon>Eukaryota</taxon>
        <taxon>Metazoa</taxon>
        <taxon>Ecdysozoa</taxon>
        <taxon>Arthropoda</taxon>
        <taxon>Hexapoda</taxon>
        <taxon>Insecta</taxon>
        <taxon>Pterygota</taxon>
        <taxon>Neoptera</taxon>
        <taxon>Endopterygota</taxon>
        <taxon>Hymenoptera</taxon>
        <taxon>Apocrita</taxon>
        <taxon>Proctotrupomorpha</taxon>
        <taxon>Chalcidoidea</taxon>
        <taxon>Aphelinidae</taxon>
        <taxon>Aphelininae</taxon>
        <taxon>Eretmocerus</taxon>
    </lineage>
</organism>
<sequence length="442" mass="48179">MSAKLFIDLAPSPKTPQPSPQLVLVMLLLAIAIADRFAPSNAQSVGLSCNLPGNRLGTCTLLANCDEVYQQLIQGNPPGAHCGFIGSNPVVCCPERQGSFNPGTTSSWGRPTARPTARPTVRPTSSPTARPTVRPTQAPWDPLANTRPARRMCSVYAREVYELVRPPVLAGGDDLLVNKSLCAIKNKKLIVGGTKADPKEFPHMAAVGYVSGTREIRWDCGGTLISDIYVLSAAHCTNSVQWGDATWVRVGDLNLRSNSDDARPQDRLITQRIRHPEYRRPAQYNDIALLRLQSPVTFNAFVRPACLSLDQRLKTGENAVATGWGIVDWFDDEGSANLLKVTLPIVSRSICNTFFQDDTSRLPNGINDERQLCAGQEGKDTCQGDSGGPLVIYSRNEECMYDVIGVTSFGKLCGSVAPGVYTKVYKYLTWIENIVWPELASG</sequence>
<reference evidence="1" key="1">
    <citation type="submission" date="2023-04" db="EMBL/GenBank/DDBJ databases">
        <title>A chromosome-level genome assembly of the parasitoid wasp Eretmocerus hayati.</title>
        <authorList>
            <person name="Zhong Y."/>
            <person name="Liu S."/>
            <person name="Liu Y."/>
        </authorList>
    </citation>
    <scope>NUCLEOTIDE SEQUENCE</scope>
    <source>
        <strain evidence="1">ZJU_SS_LIU_2023</strain>
    </source>
</reference>
<evidence type="ECO:0000313" key="1">
    <source>
        <dbReference type="EMBL" id="KAJ8686281.1"/>
    </source>
</evidence>
<dbReference type="Proteomes" id="UP001239111">
    <property type="component" value="Chromosome 1"/>
</dbReference>
<gene>
    <name evidence="1" type="ORF">QAD02_022075</name>
</gene>
<keyword evidence="2" id="KW-1185">Reference proteome</keyword>
<dbReference type="EMBL" id="CM056741">
    <property type="protein sequence ID" value="KAJ8686281.1"/>
    <property type="molecule type" value="Genomic_DNA"/>
</dbReference>
<name>A0ACC2PTL3_9HYME</name>
<evidence type="ECO:0000313" key="2">
    <source>
        <dbReference type="Proteomes" id="UP001239111"/>
    </source>
</evidence>